<dbReference type="Proteomes" id="UP000433309">
    <property type="component" value="Unassembled WGS sequence"/>
</dbReference>
<name>A0A6I2L7M5_9BURK</name>
<accession>A0A6I2L7M5</accession>
<feature type="chain" id="PRO_5026150351" description="PEGA domain-containing protein" evidence="2">
    <location>
        <begin position="19"/>
        <end position="156"/>
    </location>
</feature>
<gene>
    <name evidence="3" type="ORF">GJ699_20085</name>
</gene>
<dbReference type="RefSeq" id="WP_154379540.1">
    <property type="nucleotide sequence ID" value="NZ_WKJK01000010.1"/>
</dbReference>
<feature type="region of interest" description="Disordered" evidence="1">
    <location>
        <begin position="122"/>
        <end position="156"/>
    </location>
</feature>
<dbReference type="EMBL" id="WKJK01000010">
    <property type="protein sequence ID" value="MRW92299.1"/>
    <property type="molecule type" value="Genomic_DNA"/>
</dbReference>
<reference evidence="3 4" key="1">
    <citation type="submission" date="2019-11" db="EMBL/GenBank/DDBJ databases">
        <title>Novel species isolated from a subtropical stream in China.</title>
        <authorList>
            <person name="Lu H."/>
        </authorList>
    </citation>
    <scope>NUCLEOTIDE SEQUENCE [LARGE SCALE GENOMIC DNA]</scope>
    <source>
        <strain evidence="3 4">FT80W</strain>
    </source>
</reference>
<dbReference type="AlphaFoldDB" id="A0A6I2L7M5"/>
<feature type="signal peptide" evidence="2">
    <location>
        <begin position="1"/>
        <end position="18"/>
    </location>
</feature>
<protein>
    <recommendedName>
        <fullName evidence="5">PEGA domain-containing protein</fullName>
    </recommendedName>
</protein>
<proteinExistence type="predicted"/>
<keyword evidence="2" id="KW-0732">Signal</keyword>
<dbReference type="PROSITE" id="PS51257">
    <property type="entry name" value="PROKAR_LIPOPROTEIN"/>
    <property type="match status" value="1"/>
</dbReference>
<evidence type="ECO:0000313" key="4">
    <source>
        <dbReference type="Proteomes" id="UP000433309"/>
    </source>
</evidence>
<evidence type="ECO:0008006" key="5">
    <source>
        <dbReference type="Google" id="ProtNLM"/>
    </source>
</evidence>
<comment type="caution">
    <text evidence="3">The sequence shown here is derived from an EMBL/GenBank/DDBJ whole genome shotgun (WGS) entry which is preliminary data.</text>
</comment>
<keyword evidence="4" id="KW-1185">Reference proteome</keyword>
<evidence type="ECO:0000313" key="3">
    <source>
        <dbReference type="EMBL" id="MRW92299.1"/>
    </source>
</evidence>
<sequence length="156" mass="16552">MKKIVRLALITAMAAAFAGCATTGPRTAMLTYDSKPAGATIYEGGKSLGVAPVSRTYEFADGVNTIATPEVTAVWTSGAKNTYWTNLPVRADLNATIDRPAGVPGLDKDLAAAGPIMEERAREAQRLKEDNQRTMARDSARCRDQMQKGSVAAADC</sequence>
<evidence type="ECO:0000256" key="1">
    <source>
        <dbReference type="SAM" id="MobiDB-lite"/>
    </source>
</evidence>
<organism evidence="3 4">
    <name type="scientific">Duganella guangzhouensis</name>
    <dbReference type="NCBI Taxonomy" id="2666084"/>
    <lineage>
        <taxon>Bacteria</taxon>
        <taxon>Pseudomonadati</taxon>
        <taxon>Pseudomonadota</taxon>
        <taxon>Betaproteobacteria</taxon>
        <taxon>Burkholderiales</taxon>
        <taxon>Oxalobacteraceae</taxon>
        <taxon>Telluria group</taxon>
        <taxon>Duganella</taxon>
    </lineage>
</organism>
<feature type="compositionally biased region" description="Basic and acidic residues" evidence="1">
    <location>
        <begin position="122"/>
        <end position="146"/>
    </location>
</feature>
<evidence type="ECO:0000256" key="2">
    <source>
        <dbReference type="SAM" id="SignalP"/>
    </source>
</evidence>